<comment type="caution">
    <text evidence="1">The sequence shown here is derived from an EMBL/GenBank/DDBJ whole genome shotgun (WGS) entry which is preliminary data.</text>
</comment>
<evidence type="ECO:0000313" key="1">
    <source>
        <dbReference type="EMBL" id="ETK10721.1"/>
    </source>
</evidence>
<name>W2CW24_9BACT</name>
<organism evidence="1 2">
    <name type="scientific">Tannerella sp. oral taxon BU063 isolate Cell 6/7/9</name>
    <dbReference type="NCBI Taxonomy" id="1411021"/>
    <lineage>
        <taxon>Bacteria</taxon>
        <taxon>Pseudomonadati</taxon>
        <taxon>Bacteroidota</taxon>
        <taxon>Bacteroidia</taxon>
        <taxon>Bacteroidales</taxon>
        <taxon>Tannerellaceae</taxon>
        <taxon>Tannerella</taxon>
    </lineage>
</organism>
<keyword evidence="2" id="KW-1185">Reference proteome</keyword>
<reference evidence="1 2" key="1">
    <citation type="submission" date="2013-11" db="EMBL/GenBank/DDBJ databases">
        <title>Single cell genomics of uncultured Tannerella BU063 (oral taxon 286).</title>
        <authorList>
            <person name="Beall C.J."/>
            <person name="Campbell A.G."/>
            <person name="Griffen A.L."/>
            <person name="Podar M."/>
            <person name="Leys E.J."/>
        </authorList>
    </citation>
    <scope>NUCLEOTIDE SEQUENCE [LARGE SCALE GENOMIC DNA]</scope>
    <source>
        <strain evidence="1">Cell 6/7/9</strain>
    </source>
</reference>
<dbReference type="Gene3D" id="1.10.260.40">
    <property type="entry name" value="lambda repressor-like DNA-binding domains"/>
    <property type="match status" value="1"/>
</dbReference>
<dbReference type="AlphaFoldDB" id="W2CW24"/>
<protein>
    <recommendedName>
        <fullName evidence="3">XRE family transcriptional regulator</fullName>
    </recommendedName>
</protein>
<dbReference type="PATRIC" id="fig|1411021.3.peg.222"/>
<dbReference type="SUPFAM" id="SSF47413">
    <property type="entry name" value="lambda repressor-like DNA-binding domains"/>
    <property type="match status" value="1"/>
</dbReference>
<dbReference type="Proteomes" id="UP000018874">
    <property type="component" value="Unassembled WGS sequence"/>
</dbReference>
<proteinExistence type="predicted"/>
<accession>W2CW24</accession>
<dbReference type="GO" id="GO:0003677">
    <property type="term" value="F:DNA binding"/>
    <property type="evidence" value="ECO:0007669"/>
    <property type="project" value="InterPro"/>
</dbReference>
<gene>
    <name evidence="1" type="ORF">T231_03390</name>
</gene>
<dbReference type="EMBL" id="AYYD01000628">
    <property type="protein sequence ID" value="ETK10721.1"/>
    <property type="molecule type" value="Genomic_DNA"/>
</dbReference>
<evidence type="ECO:0008006" key="3">
    <source>
        <dbReference type="Google" id="ProtNLM"/>
    </source>
</evidence>
<evidence type="ECO:0000313" key="2">
    <source>
        <dbReference type="Proteomes" id="UP000018874"/>
    </source>
</evidence>
<dbReference type="InterPro" id="IPR010982">
    <property type="entry name" value="Lambda_DNA-bd_dom_sf"/>
</dbReference>
<sequence length="121" mass="13497">METRKEYLSPVVIHPGELVKDWMEEKGVTASEMATLGNTSEASVRSIADCWEDITPVSAAALERATGISANFWMRAQRLYEEDLERLYDDKSARHFARLTGQVWIMRGRPVSKAALAPAGV</sequence>